<dbReference type="GO" id="GO:0046166">
    <property type="term" value="P:glyceraldehyde-3-phosphate biosynthetic process"/>
    <property type="evidence" value="ECO:0007669"/>
    <property type="project" value="TreeGrafter"/>
</dbReference>
<dbReference type="PANTHER" id="PTHR21139">
    <property type="entry name" value="TRIOSEPHOSPHATE ISOMERASE"/>
    <property type="match status" value="1"/>
</dbReference>
<comment type="pathway">
    <text evidence="3">Carbohydrate metabolism; erythritol degradation.</text>
</comment>
<evidence type="ECO:0000313" key="11">
    <source>
        <dbReference type="EMBL" id="AZU04282.1"/>
    </source>
</evidence>
<dbReference type="UniPathway" id="UPA01066"/>
<evidence type="ECO:0000256" key="4">
    <source>
        <dbReference type="ARBA" id="ARBA00007422"/>
    </source>
</evidence>
<dbReference type="PROSITE" id="PS51440">
    <property type="entry name" value="TIM_2"/>
    <property type="match status" value="1"/>
</dbReference>
<sequence length="244" mass="25365">MSIRRPLIAGNWKMNGRVADGAWAQRFRDSLTANGTDILVCPPATLLHLFQGLFAGSPVALGAQDCSPEPDGAYTGDVSAGMLKDLGCSHVIVGHSERRDGHGEGDDLVRRKAGAALREGLTPIICIGEQLKDREAGIAIETVLAQLAGSLPEASADDVVIAYEPVWAIGTGRSAGPDEAQEMHAAIRAAWPGDGAGRLRILYGGSVKPENVAALMACPDIDGALVGGASLDPHVFARLVNLSS</sequence>
<dbReference type="InterPro" id="IPR000652">
    <property type="entry name" value="Triosephosphate_isomerase"/>
</dbReference>
<keyword evidence="5 9" id="KW-0312">Gluconeogenesis</keyword>
<dbReference type="RefSeq" id="WP_127567096.1">
    <property type="nucleotide sequence ID" value="NZ_BMFB01000003.1"/>
</dbReference>
<evidence type="ECO:0000256" key="2">
    <source>
        <dbReference type="ARBA" id="ARBA00004680"/>
    </source>
</evidence>
<keyword evidence="6 9" id="KW-0963">Cytoplasm</keyword>
<feature type="active site" description="Proton acceptor" evidence="9">
    <location>
        <position position="164"/>
    </location>
</feature>
<organism evidence="11 12">
    <name type="scientific">Glycocaulis alkaliphilus</name>
    <dbReference type="NCBI Taxonomy" id="1434191"/>
    <lineage>
        <taxon>Bacteria</taxon>
        <taxon>Pseudomonadati</taxon>
        <taxon>Pseudomonadota</taxon>
        <taxon>Alphaproteobacteria</taxon>
        <taxon>Maricaulales</taxon>
        <taxon>Maricaulaceae</taxon>
        <taxon>Glycocaulis</taxon>
    </lineage>
</organism>
<dbReference type="GO" id="GO:0006096">
    <property type="term" value="P:glycolytic process"/>
    <property type="evidence" value="ECO:0007669"/>
    <property type="project" value="UniProtKB-UniRule"/>
</dbReference>
<evidence type="ECO:0000313" key="12">
    <source>
        <dbReference type="Proteomes" id="UP000286954"/>
    </source>
</evidence>
<dbReference type="GO" id="GO:0004807">
    <property type="term" value="F:triose-phosphate isomerase activity"/>
    <property type="evidence" value="ECO:0007669"/>
    <property type="project" value="UniProtKB-UniRule"/>
</dbReference>
<dbReference type="Proteomes" id="UP000286954">
    <property type="component" value="Chromosome"/>
</dbReference>
<dbReference type="InterPro" id="IPR022896">
    <property type="entry name" value="TrioseP_Isoase_bac/euk"/>
</dbReference>
<dbReference type="PROSITE" id="PS00171">
    <property type="entry name" value="TIM_1"/>
    <property type="match status" value="1"/>
</dbReference>
<dbReference type="OrthoDB" id="9809429at2"/>
<reference evidence="11 12" key="1">
    <citation type="submission" date="2016-12" db="EMBL/GenBank/DDBJ databases">
        <title>The genome of dimorphic prosthecate Glycocaulis alkaliphilus 6b-8t, isolated from crude oil dictates its adaptability in petroleum environments.</title>
        <authorList>
            <person name="Wu X.-L."/>
            <person name="Geng S."/>
        </authorList>
    </citation>
    <scope>NUCLEOTIDE SEQUENCE [LARGE SCALE GENOMIC DNA]</scope>
    <source>
        <strain evidence="11 12">6B-8</strain>
    </source>
</reference>
<feature type="binding site" evidence="9">
    <location>
        <begin position="11"/>
        <end position="13"/>
    </location>
    <ligand>
        <name>substrate</name>
    </ligand>
</feature>
<comment type="catalytic activity">
    <reaction evidence="9 10">
        <text>D-glyceraldehyde 3-phosphate = dihydroxyacetone phosphate</text>
        <dbReference type="Rhea" id="RHEA:18585"/>
        <dbReference type="ChEBI" id="CHEBI:57642"/>
        <dbReference type="ChEBI" id="CHEBI:59776"/>
        <dbReference type="EC" id="5.3.1.1"/>
    </reaction>
</comment>
<comment type="pathway">
    <text evidence="9 10">Carbohydrate biosynthesis; gluconeogenesis.</text>
</comment>
<dbReference type="GO" id="GO:0005829">
    <property type="term" value="C:cytosol"/>
    <property type="evidence" value="ECO:0007669"/>
    <property type="project" value="TreeGrafter"/>
</dbReference>
<feature type="binding site" evidence="9">
    <location>
        <position position="170"/>
    </location>
    <ligand>
        <name>substrate</name>
    </ligand>
</feature>
<comment type="subunit">
    <text evidence="9 10">Homodimer.</text>
</comment>
<dbReference type="InterPro" id="IPR035990">
    <property type="entry name" value="TIM_sf"/>
</dbReference>
<evidence type="ECO:0000256" key="8">
    <source>
        <dbReference type="ARBA" id="ARBA00023235"/>
    </source>
</evidence>
<dbReference type="SUPFAM" id="SSF51351">
    <property type="entry name" value="Triosephosphate isomerase (TIM)"/>
    <property type="match status" value="1"/>
</dbReference>
<protein>
    <recommendedName>
        <fullName evidence="9 10">Triosephosphate isomerase</fullName>
        <shortName evidence="9">TIM</shortName>
        <shortName evidence="9">TPI</shortName>
        <ecNumber evidence="9 10">5.3.1.1</ecNumber>
    </recommendedName>
    <alternativeName>
        <fullName evidence="9">Triose-phosphate isomerase</fullName>
    </alternativeName>
</protein>
<dbReference type="GO" id="GO:0006094">
    <property type="term" value="P:gluconeogenesis"/>
    <property type="evidence" value="ECO:0007669"/>
    <property type="project" value="UniProtKB-UniRule"/>
</dbReference>
<dbReference type="UniPathway" id="UPA00138"/>
<keyword evidence="12" id="KW-1185">Reference proteome</keyword>
<dbReference type="Pfam" id="PF00121">
    <property type="entry name" value="TIM"/>
    <property type="match status" value="1"/>
</dbReference>
<comment type="function">
    <text evidence="9">Involved in the gluconeogenesis. Catalyzes stereospecifically the conversion of dihydroxyacetone phosphate (DHAP) to D-glyceraldehyde-3-phosphate (G3P).</text>
</comment>
<dbReference type="GO" id="GO:0019563">
    <property type="term" value="P:glycerol catabolic process"/>
    <property type="evidence" value="ECO:0007669"/>
    <property type="project" value="TreeGrafter"/>
</dbReference>
<dbReference type="NCBIfam" id="TIGR00419">
    <property type="entry name" value="tim"/>
    <property type="match status" value="1"/>
</dbReference>
<dbReference type="EMBL" id="CP018911">
    <property type="protein sequence ID" value="AZU04282.1"/>
    <property type="molecule type" value="Genomic_DNA"/>
</dbReference>
<comment type="subcellular location">
    <subcellularLocation>
        <location evidence="9 10">Cytoplasm</location>
    </subcellularLocation>
</comment>
<dbReference type="Gene3D" id="3.20.20.70">
    <property type="entry name" value="Aldolase class I"/>
    <property type="match status" value="1"/>
</dbReference>
<evidence type="ECO:0000256" key="9">
    <source>
        <dbReference type="HAMAP-Rule" id="MF_00147"/>
    </source>
</evidence>
<dbReference type="EC" id="5.3.1.1" evidence="9 10"/>
<dbReference type="KEGG" id="gak:X907_1751"/>
<dbReference type="UniPathway" id="UPA00109">
    <property type="reaction ID" value="UER00189"/>
</dbReference>
<name>A0A3T0EAG9_9PROT</name>
<dbReference type="InterPro" id="IPR013785">
    <property type="entry name" value="Aldolase_TIM"/>
</dbReference>
<dbReference type="PANTHER" id="PTHR21139:SF42">
    <property type="entry name" value="TRIOSEPHOSPHATE ISOMERASE"/>
    <property type="match status" value="1"/>
</dbReference>
<evidence type="ECO:0000256" key="7">
    <source>
        <dbReference type="ARBA" id="ARBA00023152"/>
    </source>
</evidence>
<feature type="active site" description="Electrophile" evidence="9">
    <location>
        <position position="95"/>
    </location>
</feature>
<gene>
    <name evidence="9" type="primary">tpiA</name>
    <name evidence="11" type="ORF">X907_1751</name>
</gene>
<dbReference type="AlphaFoldDB" id="A0A3T0EAG9"/>
<accession>A0A3T0EAG9</accession>
<feature type="binding site" evidence="9">
    <location>
        <position position="206"/>
    </location>
    <ligand>
        <name>substrate</name>
    </ligand>
</feature>
<dbReference type="FunFam" id="3.20.20.70:FF:000016">
    <property type="entry name" value="Triosephosphate isomerase"/>
    <property type="match status" value="1"/>
</dbReference>
<evidence type="ECO:0000256" key="10">
    <source>
        <dbReference type="RuleBase" id="RU363013"/>
    </source>
</evidence>
<dbReference type="HAMAP" id="MF_00147_B">
    <property type="entry name" value="TIM_B"/>
    <property type="match status" value="1"/>
</dbReference>
<keyword evidence="7 9" id="KW-0324">Glycolysis</keyword>
<keyword evidence="8 9" id="KW-0413">Isomerase</keyword>
<evidence type="ECO:0000256" key="1">
    <source>
        <dbReference type="ARBA" id="ARBA00000148"/>
    </source>
</evidence>
<comment type="pathway">
    <text evidence="2 9 10">Carbohydrate degradation; glycolysis; D-glyceraldehyde 3-phosphate from glycerone phosphate: step 1/1.</text>
</comment>
<evidence type="ECO:0000256" key="3">
    <source>
        <dbReference type="ARBA" id="ARBA00004939"/>
    </source>
</evidence>
<proteinExistence type="inferred from homology"/>
<evidence type="ECO:0000256" key="5">
    <source>
        <dbReference type="ARBA" id="ARBA00022432"/>
    </source>
</evidence>
<dbReference type="InterPro" id="IPR020861">
    <property type="entry name" value="Triosephosphate_isomerase_AS"/>
</dbReference>
<dbReference type="CDD" id="cd00311">
    <property type="entry name" value="TIM"/>
    <property type="match status" value="1"/>
</dbReference>
<comment type="similarity">
    <text evidence="4 9 10">Belongs to the triosephosphate isomerase family.</text>
</comment>
<feature type="binding site" evidence="9">
    <location>
        <begin position="227"/>
        <end position="228"/>
    </location>
    <ligand>
        <name>substrate</name>
    </ligand>
</feature>
<evidence type="ECO:0000256" key="6">
    <source>
        <dbReference type="ARBA" id="ARBA00022490"/>
    </source>
</evidence>
<comment type="catalytic activity">
    <reaction evidence="1">
        <text>L-erythrulose 1-phosphate = D-erythrulose 4-phosphate</text>
        <dbReference type="Rhea" id="RHEA:49588"/>
        <dbReference type="ChEBI" id="CHEBI:58002"/>
        <dbReference type="ChEBI" id="CHEBI:90796"/>
        <dbReference type="EC" id="5.3.1.33"/>
    </reaction>
</comment>